<sequence>MSKPTPEALNLVKSLMELPENNLCADCQHKVAKWASSTLGVFICIDCSGIHRNLGTHITFVRSCTLDSWTPDQARVMKRVGNKIANEYWESRLPPDFIRPSSTDRVNMEAFIRAKYVQKLWAAPGEPPHLRTNFRPSGVSSGQKPSVSMYNGYFQHNPMSGNQLVFGVNQPKKKMSISRSTDSFDYNRKPASGPSMDLADFMNMMNNSGNQNDESSEKNDTFQSQSVGLEHVSSSPLAIQDPIPEGPKKNNVESTDSAPKLVPAKSEIPKAPSSDLPPNNDNNAPPAKPVASTPSFPLTGSTAHDIMMAAQNEPKNKLPKFAKRKGVARFAKRPTNDAVFDQMLQMSENTNRPESAPVHMLLPNAEKELTV</sequence>
<evidence type="ECO:0000256" key="2">
    <source>
        <dbReference type="SAM" id="MobiDB-lite"/>
    </source>
</evidence>
<dbReference type="CDD" id="cd08204">
    <property type="entry name" value="ArfGap"/>
    <property type="match status" value="1"/>
</dbReference>
<feature type="region of interest" description="Disordered" evidence="2">
    <location>
        <begin position="176"/>
        <end position="301"/>
    </location>
</feature>
<protein>
    <submittedName>
        <fullName evidence="4">GTPase activator activity protein</fullName>
    </submittedName>
</protein>
<gene>
    <name evidence="4" type="ORF">M9Y10_043605</name>
</gene>
<dbReference type="Pfam" id="PF01412">
    <property type="entry name" value="ArfGap"/>
    <property type="match status" value="1"/>
</dbReference>
<reference evidence="4 5" key="1">
    <citation type="submission" date="2024-04" db="EMBL/GenBank/DDBJ databases">
        <title>Tritrichomonas musculus Genome.</title>
        <authorList>
            <person name="Alves-Ferreira E."/>
            <person name="Grigg M."/>
            <person name="Lorenzi H."/>
            <person name="Galac M."/>
        </authorList>
    </citation>
    <scope>NUCLEOTIDE SEQUENCE [LARGE SCALE GENOMIC DNA]</scope>
    <source>
        <strain evidence="4 5">EAF2021</strain>
    </source>
</reference>
<keyword evidence="5" id="KW-1185">Reference proteome</keyword>
<comment type="caution">
    <text evidence="4">The sequence shown here is derived from an EMBL/GenBank/DDBJ whole genome shotgun (WGS) entry which is preliminary data.</text>
</comment>
<dbReference type="PANTHER" id="PTHR45705:SF1">
    <property type="entry name" value="FI20236P1"/>
    <property type="match status" value="1"/>
</dbReference>
<dbReference type="SUPFAM" id="SSF57863">
    <property type="entry name" value="ArfGap/RecO-like zinc finger"/>
    <property type="match status" value="1"/>
</dbReference>
<dbReference type="SMART" id="SM00105">
    <property type="entry name" value="ArfGap"/>
    <property type="match status" value="1"/>
</dbReference>
<dbReference type="Gene3D" id="1.10.220.150">
    <property type="entry name" value="Arf GTPase activating protein"/>
    <property type="match status" value="1"/>
</dbReference>
<evidence type="ECO:0000259" key="3">
    <source>
        <dbReference type="PROSITE" id="PS50115"/>
    </source>
</evidence>
<feature type="compositionally biased region" description="Polar residues" evidence="2">
    <location>
        <begin position="292"/>
        <end position="301"/>
    </location>
</feature>
<keyword evidence="1" id="KW-0863">Zinc-finger</keyword>
<feature type="compositionally biased region" description="Polar residues" evidence="2">
    <location>
        <begin position="204"/>
        <end position="213"/>
    </location>
</feature>
<dbReference type="InterPro" id="IPR001164">
    <property type="entry name" value="ArfGAP_dom"/>
</dbReference>
<organism evidence="4 5">
    <name type="scientific">Tritrichomonas musculus</name>
    <dbReference type="NCBI Taxonomy" id="1915356"/>
    <lineage>
        <taxon>Eukaryota</taxon>
        <taxon>Metamonada</taxon>
        <taxon>Parabasalia</taxon>
        <taxon>Tritrichomonadida</taxon>
        <taxon>Tritrichomonadidae</taxon>
        <taxon>Tritrichomonas</taxon>
    </lineage>
</organism>
<dbReference type="EMBL" id="JAPFFF010000008">
    <property type="protein sequence ID" value="KAK8884493.1"/>
    <property type="molecule type" value="Genomic_DNA"/>
</dbReference>
<dbReference type="Proteomes" id="UP001470230">
    <property type="component" value="Unassembled WGS sequence"/>
</dbReference>
<name>A0ABR2K165_9EUKA</name>
<proteinExistence type="predicted"/>
<dbReference type="InterPro" id="IPR038508">
    <property type="entry name" value="ArfGAP_dom_sf"/>
</dbReference>
<accession>A0ABR2K165</accession>
<dbReference type="PROSITE" id="PS50115">
    <property type="entry name" value="ARFGAP"/>
    <property type="match status" value="1"/>
</dbReference>
<feature type="compositionally biased region" description="Polar residues" evidence="2">
    <location>
        <begin position="221"/>
        <end position="237"/>
    </location>
</feature>
<evidence type="ECO:0000313" key="5">
    <source>
        <dbReference type="Proteomes" id="UP001470230"/>
    </source>
</evidence>
<dbReference type="InterPro" id="IPR051718">
    <property type="entry name" value="ARF_GTPase-activating"/>
</dbReference>
<dbReference type="PRINTS" id="PR00405">
    <property type="entry name" value="REVINTRACTNG"/>
</dbReference>
<evidence type="ECO:0000313" key="4">
    <source>
        <dbReference type="EMBL" id="KAK8884493.1"/>
    </source>
</evidence>
<keyword evidence="1" id="KW-0479">Metal-binding</keyword>
<feature type="compositionally biased region" description="Low complexity" evidence="2">
    <location>
        <begin position="271"/>
        <end position="291"/>
    </location>
</feature>
<keyword evidence="1" id="KW-0862">Zinc</keyword>
<evidence type="ECO:0000256" key="1">
    <source>
        <dbReference type="PROSITE-ProRule" id="PRU00288"/>
    </source>
</evidence>
<dbReference type="InterPro" id="IPR037278">
    <property type="entry name" value="ARFGAP/RecO"/>
</dbReference>
<feature type="region of interest" description="Disordered" evidence="2">
    <location>
        <begin position="348"/>
        <end position="371"/>
    </location>
</feature>
<feature type="domain" description="Arf-GAP" evidence="3">
    <location>
        <begin position="6"/>
        <end position="130"/>
    </location>
</feature>
<dbReference type="PANTHER" id="PTHR45705">
    <property type="entry name" value="FI20236P1"/>
    <property type="match status" value="1"/>
</dbReference>